<evidence type="ECO:0000313" key="2">
    <source>
        <dbReference type="EMBL" id="AOM63336.1"/>
    </source>
</evidence>
<keyword evidence="1" id="KW-0175">Coiled coil</keyword>
<dbReference type="RefSeq" id="YP_009507402.1">
    <property type="nucleotide sequence ID" value="NC_038553.1"/>
</dbReference>
<organismHost>
    <name type="scientific">Heterosigma akashiwo</name>
    <name type="common">Chromophytic alga</name>
    <name type="synonym">Heterosigma carterae</name>
    <dbReference type="NCBI Taxonomy" id="2829"/>
</organismHost>
<name>A0A1C9C4X3_HAV01</name>
<organism evidence="2 3">
    <name type="scientific">Heterosigma akashiwo virus 01</name>
    <name type="common">HaV01</name>
    <dbReference type="NCBI Taxonomy" id="97195"/>
    <lineage>
        <taxon>Viruses</taxon>
        <taxon>Varidnaviria</taxon>
        <taxon>Bamfordvirae</taxon>
        <taxon>Nucleocytoviricota</taxon>
        <taxon>Megaviricetes</taxon>
        <taxon>Algavirales</taxon>
        <taxon>Phycodnaviridae</taxon>
        <taxon>Raphidovirus</taxon>
        <taxon>Raphidovirus japonicum</taxon>
    </lineage>
</organism>
<reference evidence="2 3" key="1">
    <citation type="submission" date="2016-03" db="EMBL/GenBank/DDBJ databases">
        <title>Genome sequences of a Phycodnavirus, Heterosigma akashiwo virus strain 53.</title>
        <authorList>
            <person name="Ueki S."/>
            <person name="Ogura Y."/>
            <person name="Hayashi T."/>
        </authorList>
    </citation>
    <scope>NUCLEOTIDE SEQUENCE [LARGE SCALE GENOMIC DNA]</scope>
    <source>
        <strain evidence="2">HaV53</strain>
    </source>
</reference>
<feature type="coiled-coil region" evidence="1">
    <location>
        <begin position="152"/>
        <end position="237"/>
    </location>
</feature>
<evidence type="ECO:0000313" key="3">
    <source>
        <dbReference type="Proteomes" id="UP000232488"/>
    </source>
</evidence>
<proteinExistence type="predicted"/>
<dbReference type="KEGG" id="vg:37618386"/>
<dbReference type="Proteomes" id="UP000232488">
    <property type="component" value="Segment"/>
</dbReference>
<evidence type="ECO:0000256" key="1">
    <source>
        <dbReference type="SAM" id="Coils"/>
    </source>
</evidence>
<sequence length="542" mass="64247">MALEKTHSEIKTVFLHVYENYTVPDNITNNIDPGFTQKMFDFISLTIDNGKNLNVSEKHVENFINENSRLQYENNKLLTWIDETNKRRDFDMKNLRHELEMQKIKDIHMLKENMLGEYNEQKEKFIKEIQDKDDIIEKGEKENIEKINNFKNRWLAEKAKIIEEEKKRIQDELKDNFQTLINHNKELYENRIKEKDRMLDMIKEQFASHEAVYCSQIDNLRKTVSLCEERLSKMDNDQAKQLTSINETVMSFKSSNIAKGDFGEFRVREFLEDHFPEMEITDTSASAQCGDIHLSYDNMKFIVEVKTKQKTTKTDIDKFERDIHDNSDFDGYIMLASSANIPTKGCYELYFYNDKPVLYISKIFDQPYIIKLGITIILRVAKRNMLINKNNDECDPQTMEMYDNIKSTLESCYNTINCMTSSNKAYAKIIDIVKTEKTKTEQYIETSRIKIEHLLIKYNDKLKMNNVVDVNRDVHDKYFEILYETKQAIIKETGRTKIVYKEILQRVAERDDIDISLDYLKKKYPKTKFDTLCKQRDLTSPV</sequence>
<gene>
    <name evidence="2" type="primary">HaV53_ORF5</name>
</gene>
<accession>A0A1C9C4X3</accession>
<dbReference type="GeneID" id="37618386"/>
<keyword evidence="3" id="KW-1185">Reference proteome</keyword>
<dbReference type="EMBL" id="KX008963">
    <property type="protein sequence ID" value="AOM63336.1"/>
    <property type="molecule type" value="Genomic_DNA"/>
</dbReference>
<protein>
    <submittedName>
        <fullName evidence="2">Uncharacterized protein</fullName>
    </submittedName>
</protein>